<accession>A0A382SXC4</accession>
<gene>
    <name evidence="2" type="ORF">METZ01_LOCUS367237</name>
</gene>
<evidence type="ECO:0000256" key="1">
    <source>
        <dbReference type="SAM" id="Phobius"/>
    </source>
</evidence>
<feature type="transmembrane region" description="Helical" evidence="1">
    <location>
        <begin position="54"/>
        <end position="74"/>
    </location>
</feature>
<dbReference type="AlphaFoldDB" id="A0A382SXC4"/>
<evidence type="ECO:0000313" key="2">
    <source>
        <dbReference type="EMBL" id="SVD14383.1"/>
    </source>
</evidence>
<feature type="transmembrane region" description="Helical" evidence="1">
    <location>
        <begin position="126"/>
        <end position="150"/>
    </location>
</feature>
<feature type="transmembrane region" description="Helical" evidence="1">
    <location>
        <begin position="12"/>
        <end position="34"/>
    </location>
</feature>
<keyword evidence="1" id="KW-0472">Membrane</keyword>
<reference evidence="2" key="1">
    <citation type="submission" date="2018-05" db="EMBL/GenBank/DDBJ databases">
        <authorList>
            <person name="Lanie J.A."/>
            <person name="Ng W.-L."/>
            <person name="Kazmierczak K.M."/>
            <person name="Andrzejewski T.M."/>
            <person name="Davidsen T.M."/>
            <person name="Wayne K.J."/>
            <person name="Tettelin H."/>
            <person name="Glass J.I."/>
            <person name="Rusch D."/>
            <person name="Podicherti R."/>
            <person name="Tsui H.-C.T."/>
            <person name="Winkler M.E."/>
        </authorList>
    </citation>
    <scope>NUCLEOTIDE SEQUENCE</scope>
</reference>
<keyword evidence="1" id="KW-0812">Transmembrane</keyword>
<proteinExistence type="predicted"/>
<sequence length="157" mass="17789">MPFTPFHMGPGILIKSLLQGSFSLLLFGFTQVLMDLQPLFAIITGIGNLHGFSHTYIGATLIGIISGLLGKYIFDFIFKYRKIKVVLSWKITFISAFIGSYSHIVLDSIMHSDMNPFYPLEISNNLLYILSNQQLHDFCLISGVIGFVLYEIIKRYK</sequence>
<keyword evidence="1" id="KW-1133">Transmembrane helix</keyword>
<feature type="transmembrane region" description="Helical" evidence="1">
    <location>
        <begin position="86"/>
        <end position="106"/>
    </location>
</feature>
<organism evidence="2">
    <name type="scientific">marine metagenome</name>
    <dbReference type="NCBI Taxonomy" id="408172"/>
    <lineage>
        <taxon>unclassified sequences</taxon>
        <taxon>metagenomes</taxon>
        <taxon>ecological metagenomes</taxon>
    </lineage>
</organism>
<evidence type="ECO:0008006" key="3">
    <source>
        <dbReference type="Google" id="ProtNLM"/>
    </source>
</evidence>
<name>A0A382SXC4_9ZZZZ</name>
<dbReference type="EMBL" id="UINC01132212">
    <property type="protein sequence ID" value="SVD14383.1"/>
    <property type="molecule type" value="Genomic_DNA"/>
</dbReference>
<protein>
    <recommendedName>
        <fullName evidence="3">Hydrolase</fullName>
    </recommendedName>
</protein>